<dbReference type="PANTHER" id="PTHR30055">
    <property type="entry name" value="HTH-TYPE TRANSCRIPTIONAL REGULATOR RUTR"/>
    <property type="match status" value="1"/>
</dbReference>
<dbReference type="EMBL" id="BMOD01000045">
    <property type="protein sequence ID" value="GGJ58657.1"/>
    <property type="molecule type" value="Genomic_DNA"/>
</dbReference>
<sequence>MPEAPIPQRRPRKDVIRNRNLLLETARRHFQQHGVNTSLEAIARDAGVGPATFYRHFPSREALLAEVLQFHSAELQGRQQHLLGLTNPLEALREWLLALEDYLSVFHGLPEPLVAAARLCEQNHPLTHPCEQLMETTSTFLQSAQHAGQVRQEVQGRDLFLATAAIAWIRGNGSTDPLAVMGLRSLIEHGYHPQEATPQN</sequence>
<dbReference type="InterPro" id="IPR050109">
    <property type="entry name" value="HTH-type_TetR-like_transc_reg"/>
</dbReference>
<gene>
    <name evidence="6" type="ORF">GCM10008938_50960</name>
</gene>
<feature type="DNA-binding region" description="H-T-H motif" evidence="4">
    <location>
        <begin position="38"/>
        <end position="57"/>
    </location>
</feature>
<protein>
    <submittedName>
        <fullName evidence="6">TetR family transcriptional regulator</fullName>
    </submittedName>
</protein>
<dbReference type="PROSITE" id="PS50977">
    <property type="entry name" value="HTH_TETR_2"/>
    <property type="match status" value="1"/>
</dbReference>
<dbReference type="RefSeq" id="WP_189009118.1">
    <property type="nucleotide sequence ID" value="NZ_BMOD01000045.1"/>
</dbReference>
<dbReference type="Pfam" id="PF21597">
    <property type="entry name" value="TetR_C_43"/>
    <property type="match status" value="1"/>
</dbReference>
<organism evidence="6 7">
    <name type="scientific">Deinococcus roseus</name>
    <dbReference type="NCBI Taxonomy" id="392414"/>
    <lineage>
        <taxon>Bacteria</taxon>
        <taxon>Thermotogati</taxon>
        <taxon>Deinococcota</taxon>
        <taxon>Deinococci</taxon>
        <taxon>Deinococcales</taxon>
        <taxon>Deinococcaceae</taxon>
        <taxon>Deinococcus</taxon>
    </lineage>
</organism>
<evidence type="ECO:0000313" key="6">
    <source>
        <dbReference type="EMBL" id="GGJ58657.1"/>
    </source>
</evidence>
<comment type="caution">
    <text evidence="6">The sequence shown here is derived from an EMBL/GenBank/DDBJ whole genome shotgun (WGS) entry which is preliminary data.</text>
</comment>
<dbReference type="PRINTS" id="PR00455">
    <property type="entry name" value="HTHTETR"/>
</dbReference>
<keyword evidence="3" id="KW-0804">Transcription</keyword>
<dbReference type="SUPFAM" id="SSF48498">
    <property type="entry name" value="Tetracyclin repressor-like, C-terminal domain"/>
    <property type="match status" value="1"/>
</dbReference>
<keyword evidence="1" id="KW-0805">Transcription regulation</keyword>
<dbReference type="SUPFAM" id="SSF46689">
    <property type="entry name" value="Homeodomain-like"/>
    <property type="match status" value="1"/>
</dbReference>
<evidence type="ECO:0000256" key="3">
    <source>
        <dbReference type="ARBA" id="ARBA00023163"/>
    </source>
</evidence>
<proteinExistence type="predicted"/>
<dbReference type="Proteomes" id="UP000632222">
    <property type="component" value="Unassembled WGS sequence"/>
</dbReference>
<dbReference type="InterPro" id="IPR001647">
    <property type="entry name" value="HTH_TetR"/>
</dbReference>
<evidence type="ECO:0000259" key="5">
    <source>
        <dbReference type="PROSITE" id="PS50977"/>
    </source>
</evidence>
<dbReference type="InterPro" id="IPR049445">
    <property type="entry name" value="TetR_SbtR-like_C"/>
</dbReference>
<evidence type="ECO:0000256" key="4">
    <source>
        <dbReference type="PROSITE-ProRule" id="PRU00335"/>
    </source>
</evidence>
<keyword evidence="2 4" id="KW-0238">DNA-binding</keyword>
<evidence type="ECO:0000256" key="1">
    <source>
        <dbReference type="ARBA" id="ARBA00023015"/>
    </source>
</evidence>
<feature type="domain" description="HTH tetR-type" evidence="5">
    <location>
        <begin position="16"/>
        <end position="75"/>
    </location>
</feature>
<name>A0ABQ2DIP7_9DEIO</name>
<dbReference type="PANTHER" id="PTHR30055:SF234">
    <property type="entry name" value="HTH-TYPE TRANSCRIPTIONAL REGULATOR BETI"/>
    <property type="match status" value="1"/>
</dbReference>
<dbReference type="InterPro" id="IPR036271">
    <property type="entry name" value="Tet_transcr_reg_TetR-rel_C_sf"/>
</dbReference>
<evidence type="ECO:0000256" key="2">
    <source>
        <dbReference type="ARBA" id="ARBA00023125"/>
    </source>
</evidence>
<accession>A0ABQ2DIP7</accession>
<dbReference type="Pfam" id="PF00440">
    <property type="entry name" value="TetR_N"/>
    <property type="match status" value="1"/>
</dbReference>
<reference evidence="7" key="1">
    <citation type="journal article" date="2019" name="Int. J. Syst. Evol. Microbiol.">
        <title>The Global Catalogue of Microorganisms (GCM) 10K type strain sequencing project: providing services to taxonomists for standard genome sequencing and annotation.</title>
        <authorList>
            <consortium name="The Broad Institute Genomics Platform"/>
            <consortium name="The Broad Institute Genome Sequencing Center for Infectious Disease"/>
            <person name="Wu L."/>
            <person name="Ma J."/>
        </authorList>
    </citation>
    <scope>NUCLEOTIDE SEQUENCE [LARGE SCALE GENOMIC DNA]</scope>
    <source>
        <strain evidence="7">JCM 14370</strain>
    </source>
</reference>
<dbReference type="InterPro" id="IPR009057">
    <property type="entry name" value="Homeodomain-like_sf"/>
</dbReference>
<dbReference type="Gene3D" id="1.10.357.10">
    <property type="entry name" value="Tetracycline Repressor, domain 2"/>
    <property type="match status" value="1"/>
</dbReference>
<keyword evidence="7" id="KW-1185">Reference proteome</keyword>
<evidence type="ECO:0000313" key="7">
    <source>
        <dbReference type="Proteomes" id="UP000632222"/>
    </source>
</evidence>